<reference evidence="2 3" key="1">
    <citation type="submission" date="2021-07" db="EMBL/GenBank/DDBJ databases">
        <authorList>
            <person name="Palmer J.M."/>
        </authorList>
    </citation>
    <scope>NUCLEOTIDE SEQUENCE [LARGE SCALE GENOMIC DNA]</scope>
    <source>
        <strain evidence="2 3">AT_MEX2019</strain>
        <tissue evidence="2">Muscle</tissue>
    </source>
</reference>
<dbReference type="EMBL" id="JAHUTI010083935">
    <property type="protein sequence ID" value="MED6259475.1"/>
    <property type="molecule type" value="Genomic_DNA"/>
</dbReference>
<keyword evidence="3" id="KW-1185">Reference proteome</keyword>
<evidence type="ECO:0000313" key="3">
    <source>
        <dbReference type="Proteomes" id="UP001345963"/>
    </source>
</evidence>
<accession>A0ABU7CB39</accession>
<evidence type="ECO:0000313" key="2">
    <source>
        <dbReference type="EMBL" id="MED6259475.1"/>
    </source>
</evidence>
<protein>
    <submittedName>
        <fullName evidence="2">Uncharacterized protein</fullName>
    </submittedName>
</protein>
<name>A0ABU7CB39_9TELE</name>
<feature type="region of interest" description="Disordered" evidence="1">
    <location>
        <begin position="52"/>
        <end position="73"/>
    </location>
</feature>
<sequence>MTDTPKQCRRYRRARSRTVVSHPVTSWRPLRERIASTSTPECFVYLVLEPSHGPSGGSRTNSCHNPFPDSKSRSRILSHSTIFRTRLSLYLAVLNNLKCLFQVRAARVFLLH</sequence>
<gene>
    <name evidence="2" type="ORF">ATANTOWER_023593</name>
</gene>
<dbReference type="Proteomes" id="UP001345963">
    <property type="component" value="Unassembled WGS sequence"/>
</dbReference>
<comment type="caution">
    <text evidence="2">The sequence shown here is derived from an EMBL/GenBank/DDBJ whole genome shotgun (WGS) entry which is preliminary data.</text>
</comment>
<proteinExistence type="predicted"/>
<evidence type="ECO:0000256" key="1">
    <source>
        <dbReference type="SAM" id="MobiDB-lite"/>
    </source>
</evidence>
<organism evidence="2 3">
    <name type="scientific">Ataeniobius toweri</name>
    <dbReference type="NCBI Taxonomy" id="208326"/>
    <lineage>
        <taxon>Eukaryota</taxon>
        <taxon>Metazoa</taxon>
        <taxon>Chordata</taxon>
        <taxon>Craniata</taxon>
        <taxon>Vertebrata</taxon>
        <taxon>Euteleostomi</taxon>
        <taxon>Actinopterygii</taxon>
        <taxon>Neopterygii</taxon>
        <taxon>Teleostei</taxon>
        <taxon>Neoteleostei</taxon>
        <taxon>Acanthomorphata</taxon>
        <taxon>Ovalentaria</taxon>
        <taxon>Atherinomorphae</taxon>
        <taxon>Cyprinodontiformes</taxon>
        <taxon>Goodeidae</taxon>
        <taxon>Ataeniobius</taxon>
    </lineage>
</organism>